<evidence type="ECO:0000256" key="11">
    <source>
        <dbReference type="SAM" id="MobiDB-lite"/>
    </source>
</evidence>
<protein>
    <recommendedName>
        <fullName evidence="10">Palmitoyltransferase</fullName>
        <ecNumber evidence="10">2.3.1.225</ecNumber>
    </recommendedName>
</protein>
<gene>
    <name evidence="14" type="ORF">EDS130_LOCUS29777</name>
    <name evidence="13" type="ORF">XAT740_LOCUS12917</name>
</gene>
<keyword evidence="7" id="KW-0449">Lipoprotein</keyword>
<evidence type="ECO:0000313" key="15">
    <source>
        <dbReference type="Proteomes" id="UP000663828"/>
    </source>
</evidence>
<keyword evidence="4 10" id="KW-1133">Transmembrane helix</keyword>
<evidence type="ECO:0000256" key="1">
    <source>
        <dbReference type="ARBA" id="ARBA00004127"/>
    </source>
</evidence>
<keyword evidence="15" id="KW-1185">Reference proteome</keyword>
<dbReference type="AlphaFoldDB" id="A0A815CL26"/>
<proteinExistence type="inferred from homology"/>
<dbReference type="GO" id="GO:0006612">
    <property type="term" value="P:protein targeting to membrane"/>
    <property type="evidence" value="ECO:0007669"/>
    <property type="project" value="TreeGrafter"/>
</dbReference>
<evidence type="ECO:0000313" key="14">
    <source>
        <dbReference type="EMBL" id="CAF1285173.1"/>
    </source>
</evidence>
<evidence type="ECO:0000256" key="2">
    <source>
        <dbReference type="ARBA" id="ARBA00022679"/>
    </source>
</evidence>
<evidence type="ECO:0000256" key="10">
    <source>
        <dbReference type="RuleBase" id="RU079119"/>
    </source>
</evidence>
<sequence>MSQYVESRHRVFCYGRCITGQNHSIFCLALLLITVTSSLFFVFDCPYLTKELSPLIPVFAAILFLSVICCILRTACTDPGILPRATPDELLYLERTDNTQTVALSGRVMELQMRSGHVLQLKFCQTCRLFRPPRVSHCSLCNACIANFDHHCPWVGNCVGLRNYRYFYLFLLSLSLLCTYIFVFNIVNIVLRSQNNSTVADAIRETPATMAEALICFFSIWSIIGLWSYHTYLICRSVTTNEDIKDTWATPHRGGNQINPFSRGNGLVNCFAALCGPLPPSFLNLRAFVKEENSIPMTITGTNNNNNTSDGIVGYFPEENGNYSNRVGNTSGIHSTQQQRYLPRDYA</sequence>
<dbReference type="GO" id="GO:0019706">
    <property type="term" value="F:protein-cysteine S-palmitoyltransferase activity"/>
    <property type="evidence" value="ECO:0007669"/>
    <property type="project" value="UniProtKB-EC"/>
</dbReference>
<dbReference type="OrthoDB" id="4096362at2759"/>
<evidence type="ECO:0000256" key="9">
    <source>
        <dbReference type="ARBA" id="ARBA00048048"/>
    </source>
</evidence>
<evidence type="ECO:0000256" key="7">
    <source>
        <dbReference type="ARBA" id="ARBA00023288"/>
    </source>
</evidence>
<organism evidence="14 16">
    <name type="scientific">Adineta ricciae</name>
    <name type="common">Rotifer</name>
    <dbReference type="NCBI Taxonomy" id="249248"/>
    <lineage>
        <taxon>Eukaryota</taxon>
        <taxon>Metazoa</taxon>
        <taxon>Spiralia</taxon>
        <taxon>Gnathifera</taxon>
        <taxon>Rotifera</taxon>
        <taxon>Eurotatoria</taxon>
        <taxon>Bdelloidea</taxon>
        <taxon>Adinetida</taxon>
        <taxon>Adinetidae</taxon>
        <taxon>Adineta</taxon>
    </lineage>
</organism>
<keyword evidence="3 10" id="KW-0812">Transmembrane</keyword>
<evidence type="ECO:0000256" key="4">
    <source>
        <dbReference type="ARBA" id="ARBA00022989"/>
    </source>
</evidence>
<comment type="domain">
    <text evidence="10">The DHHC domain is required for palmitoyltransferase activity.</text>
</comment>
<dbReference type="Pfam" id="PF01529">
    <property type="entry name" value="DHHC"/>
    <property type="match status" value="1"/>
</dbReference>
<comment type="similarity">
    <text evidence="10">Belongs to the DHHC palmitoyltransferase family.</text>
</comment>
<dbReference type="EMBL" id="CAJNOJ010000203">
    <property type="protein sequence ID" value="CAF1285173.1"/>
    <property type="molecule type" value="Genomic_DNA"/>
</dbReference>
<feature type="compositionally biased region" description="Polar residues" evidence="11">
    <location>
        <begin position="324"/>
        <end position="340"/>
    </location>
</feature>
<keyword evidence="5 10" id="KW-0472">Membrane</keyword>
<keyword evidence="8 10" id="KW-0012">Acyltransferase</keyword>
<dbReference type="Proteomes" id="UP000663828">
    <property type="component" value="Unassembled WGS sequence"/>
</dbReference>
<dbReference type="PANTHER" id="PTHR22883">
    <property type="entry name" value="ZINC FINGER DHHC DOMAIN CONTAINING PROTEIN"/>
    <property type="match status" value="1"/>
</dbReference>
<feature type="region of interest" description="Disordered" evidence="11">
    <location>
        <begin position="324"/>
        <end position="347"/>
    </location>
</feature>
<evidence type="ECO:0000256" key="3">
    <source>
        <dbReference type="ARBA" id="ARBA00022692"/>
    </source>
</evidence>
<dbReference type="PROSITE" id="PS50216">
    <property type="entry name" value="DHHC"/>
    <property type="match status" value="1"/>
</dbReference>
<reference evidence="14" key="1">
    <citation type="submission" date="2021-02" db="EMBL/GenBank/DDBJ databases">
        <authorList>
            <person name="Nowell W R."/>
        </authorList>
    </citation>
    <scope>NUCLEOTIDE SEQUENCE</scope>
</reference>
<evidence type="ECO:0000256" key="6">
    <source>
        <dbReference type="ARBA" id="ARBA00023139"/>
    </source>
</evidence>
<comment type="caution">
    <text evidence="14">The sequence shown here is derived from an EMBL/GenBank/DDBJ whole genome shotgun (WGS) entry which is preliminary data.</text>
</comment>
<dbReference type="GO" id="GO:0005794">
    <property type="term" value="C:Golgi apparatus"/>
    <property type="evidence" value="ECO:0007669"/>
    <property type="project" value="TreeGrafter"/>
</dbReference>
<dbReference type="PANTHER" id="PTHR22883:SF43">
    <property type="entry name" value="PALMITOYLTRANSFERASE APP"/>
    <property type="match status" value="1"/>
</dbReference>
<dbReference type="GO" id="GO:0005783">
    <property type="term" value="C:endoplasmic reticulum"/>
    <property type="evidence" value="ECO:0007669"/>
    <property type="project" value="TreeGrafter"/>
</dbReference>
<feature type="transmembrane region" description="Helical" evidence="10">
    <location>
        <begin position="55"/>
        <end position="75"/>
    </location>
</feature>
<evidence type="ECO:0000256" key="5">
    <source>
        <dbReference type="ARBA" id="ARBA00023136"/>
    </source>
</evidence>
<dbReference type="EMBL" id="CAJNOR010000738">
    <property type="protein sequence ID" value="CAF0995359.1"/>
    <property type="molecule type" value="Genomic_DNA"/>
</dbReference>
<feature type="transmembrane region" description="Helical" evidence="10">
    <location>
        <begin position="211"/>
        <end position="229"/>
    </location>
</feature>
<name>A0A815CL26_ADIRI</name>
<keyword evidence="6" id="KW-0564">Palmitate</keyword>
<dbReference type="InterPro" id="IPR039859">
    <property type="entry name" value="PFA4/ZDH16/20/ERF2-like"/>
</dbReference>
<dbReference type="EC" id="2.3.1.225" evidence="10"/>
<feature type="transmembrane region" description="Helical" evidence="10">
    <location>
        <begin position="166"/>
        <end position="191"/>
    </location>
</feature>
<feature type="transmembrane region" description="Helical" evidence="10">
    <location>
        <begin position="25"/>
        <end position="43"/>
    </location>
</feature>
<feature type="domain" description="Palmitoyltransferase DHHC" evidence="12">
    <location>
        <begin position="120"/>
        <end position="246"/>
    </location>
</feature>
<evidence type="ECO:0000259" key="12">
    <source>
        <dbReference type="Pfam" id="PF01529"/>
    </source>
</evidence>
<keyword evidence="2 10" id="KW-0808">Transferase</keyword>
<evidence type="ECO:0000256" key="8">
    <source>
        <dbReference type="ARBA" id="ARBA00023315"/>
    </source>
</evidence>
<evidence type="ECO:0000313" key="16">
    <source>
        <dbReference type="Proteomes" id="UP000663852"/>
    </source>
</evidence>
<comment type="catalytic activity">
    <reaction evidence="9 10">
        <text>L-cysteinyl-[protein] + hexadecanoyl-CoA = S-hexadecanoyl-L-cysteinyl-[protein] + CoA</text>
        <dbReference type="Rhea" id="RHEA:36683"/>
        <dbReference type="Rhea" id="RHEA-COMP:10131"/>
        <dbReference type="Rhea" id="RHEA-COMP:11032"/>
        <dbReference type="ChEBI" id="CHEBI:29950"/>
        <dbReference type="ChEBI" id="CHEBI:57287"/>
        <dbReference type="ChEBI" id="CHEBI:57379"/>
        <dbReference type="ChEBI" id="CHEBI:74151"/>
        <dbReference type="EC" id="2.3.1.225"/>
    </reaction>
</comment>
<evidence type="ECO:0000313" key="13">
    <source>
        <dbReference type="EMBL" id="CAF0995359.1"/>
    </source>
</evidence>
<comment type="subcellular location">
    <subcellularLocation>
        <location evidence="1">Endomembrane system</location>
        <topology evidence="1">Multi-pass membrane protein</topology>
    </subcellularLocation>
</comment>
<dbReference type="Proteomes" id="UP000663852">
    <property type="component" value="Unassembled WGS sequence"/>
</dbReference>
<accession>A0A815CL26</accession>
<dbReference type="InterPro" id="IPR001594">
    <property type="entry name" value="Palmitoyltrfase_DHHC"/>
</dbReference>